<evidence type="ECO:0000313" key="4">
    <source>
        <dbReference type="Proteomes" id="UP000551327"/>
    </source>
</evidence>
<dbReference type="SUPFAM" id="SSF110083">
    <property type="entry name" value="Peptidylarginine deiminase Pad4, middle domain"/>
    <property type="match status" value="1"/>
</dbReference>
<feature type="domain" description="Protein-arginine deiminase C-terminal" evidence="2">
    <location>
        <begin position="195"/>
        <end position="602"/>
    </location>
</feature>
<comment type="caution">
    <text evidence="3">The sequence shown here is derived from an EMBL/GenBank/DDBJ whole genome shotgun (WGS) entry which is preliminary data.</text>
</comment>
<dbReference type="InterPro" id="IPR036556">
    <property type="entry name" value="PAD_central_sf"/>
</dbReference>
<dbReference type="GO" id="GO:0005509">
    <property type="term" value="F:calcium ion binding"/>
    <property type="evidence" value="ECO:0007669"/>
    <property type="project" value="InterPro"/>
</dbReference>
<proteinExistence type="predicted"/>
<dbReference type="PANTHER" id="PTHR10837">
    <property type="entry name" value="PEPTIDYLARGININE DEIMINASE"/>
    <property type="match status" value="1"/>
</dbReference>
<name>A0A7X1FY01_9SPHN</name>
<dbReference type="GO" id="GO:0005737">
    <property type="term" value="C:cytoplasm"/>
    <property type="evidence" value="ECO:0007669"/>
    <property type="project" value="InterPro"/>
</dbReference>
<evidence type="ECO:0000259" key="2">
    <source>
        <dbReference type="Pfam" id="PF03068"/>
    </source>
</evidence>
<dbReference type="Proteomes" id="UP000551327">
    <property type="component" value="Unassembled WGS sequence"/>
</dbReference>
<accession>A0A7X1FY01</accession>
<dbReference type="InterPro" id="IPR013530">
    <property type="entry name" value="PAD_C"/>
</dbReference>
<keyword evidence="4" id="KW-1185">Reference proteome</keyword>
<dbReference type="RefSeq" id="WP_185678315.1">
    <property type="nucleotide sequence ID" value="NZ_JACLAX010000003.1"/>
</dbReference>
<gene>
    <name evidence="3" type="ORF">H7F53_04680</name>
</gene>
<keyword evidence="1" id="KW-0732">Signal</keyword>
<feature type="chain" id="PRO_5031262444" description="Protein-arginine deiminase C-terminal domain-containing protein" evidence="1">
    <location>
        <begin position="29"/>
        <end position="603"/>
    </location>
</feature>
<dbReference type="SUPFAM" id="SSF55909">
    <property type="entry name" value="Pentein"/>
    <property type="match status" value="1"/>
</dbReference>
<dbReference type="InterPro" id="IPR004303">
    <property type="entry name" value="PAD"/>
</dbReference>
<protein>
    <recommendedName>
        <fullName evidence="2">Protein-arginine deiminase C-terminal domain-containing protein</fullName>
    </recommendedName>
</protein>
<feature type="signal peptide" evidence="1">
    <location>
        <begin position="1"/>
        <end position="28"/>
    </location>
</feature>
<dbReference type="PANTHER" id="PTHR10837:SF8">
    <property type="entry name" value="PROTEIN-ARGININE DEIMINASE"/>
    <property type="match status" value="1"/>
</dbReference>
<sequence>MHHSSKRWLSTAASCAVTAVLVPSAGHAQTDAAVEILADSNRDGVVTAADRAGKTEWTATHGAILLPNIGDSAKRCPGASDSVSDAALEECNDAQGDVPRAPDLFAPVRTMPIAGLSAKAGGQIVPVGAGADKVRVFWKQGKRWVSIGHGATISSRDLAAGLELGVDARDVARDSGKWDGRVVLEFRVTDRGATRKDQVAMRVAPVVIHNHLQRAVDIFGPDSGRYAPHQRFMADMQAALSKAGFDRPITRIQTNDNWAQDFVEFGYASMPAPGGGQKTIRIAIRSSQPGRAAGRRLFDLRGPGMGVVQLGGQGYHQVDSFGNLETAPPYQLGGKAYPVGRVVYGDAGDGVAPHADWVKFFAAQQVQAPIVLDTSWLAIGHVDEFVQFIPANNARGWTIAVKDVDSALALLRQASAAGHGKVSASSRADVPPRTIDELLGDADWLRLNELARRKIALNLAILQAETGVSDSEVVRVPGLFLESDFHGFVNTVAHKASAPPAGSLPEGALLPPENITYGPGELIAHFPAPVNGLLIDRTHYIAPRQWGPLIGGVDILEAAVAKAYAAQGIETTFVDDWLSHHIIGGEIHCGTNATREIGQPWWR</sequence>
<organism evidence="3 4">
    <name type="scientific">Novosphingobium piscinae</name>
    <dbReference type="NCBI Taxonomy" id="1507448"/>
    <lineage>
        <taxon>Bacteria</taxon>
        <taxon>Pseudomonadati</taxon>
        <taxon>Pseudomonadota</taxon>
        <taxon>Alphaproteobacteria</taxon>
        <taxon>Sphingomonadales</taxon>
        <taxon>Sphingomonadaceae</taxon>
        <taxon>Novosphingobium</taxon>
    </lineage>
</organism>
<dbReference type="GO" id="GO:0004668">
    <property type="term" value="F:protein-arginine deiminase activity"/>
    <property type="evidence" value="ECO:0007669"/>
    <property type="project" value="InterPro"/>
</dbReference>
<evidence type="ECO:0000313" key="3">
    <source>
        <dbReference type="EMBL" id="MBC2668437.1"/>
    </source>
</evidence>
<dbReference type="AlphaFoldDB" id="A0A7X1FY01"/>
<dbReference type="Gene3D" id="3.75.10.10">
    <property type="entry name" value="L-arginine/glycine Amidinotransferase, Chain A"/>
    <property type="match status" value="1"/>
</dbReference>
<reference evidence="3 4" key="1">
    <citation type="submission" date="2020-08" db="EMBL/GenBank/DDBJ databases">
        <title>The genome sequence of type strain Novosphingobium piscinae KCTC 42194.</title>
        <authorList>
            <person name="Liu Y."/>
        </authorList>
    </citation>
    <scope>NUCLEOTIDE SEQUENCE [LARGE SCALE GENOMIC DNA]</scope>
    <source>
        <strain evidence="3 4">KCTC 42194</strain>
    </source>
</reference>
<dbReference type="EMBL" id="JACLAX010000003">
    <property type="protein sequence ID" value="MBC2668437.1"/>
    <property type="molecule type" value="Genomic_DNA"/>
</dbReference>
<evidence type="ECO:0000256" key="1">
    <source>
        <dbReference type="SAM" id="SignalP"/>
    </source>
</evidence>
<dbReference type="Pfam" id="PF03068">
    <property type="entry name" value="PAD"/>
    <property type="match status" value="1"/>
</dbReference>